<dbReference type="PROSITE" id="PS50042">
    <property type="entry name" value="CNMP_BINDING_3"/>
    <property type="match status" value="2"/>
</dbReference>
<dbReference type="Pfam" id="PF00027">
    <property type="entry name" value="cNMP_binding"/>
    <property type="match status" value="2"/>
</dbReference>
<dbReference type="FunFam" id="2.60.120.10:FF:000006">
    <property type="entry name" value="cAMP-dependent protein kinase type I-alpha regulatory subunit"/>
    <property type="match status" value="1"/>
</dbReference>
<comment type="subcellular location">
    <subcellularLocation>
        <location evidence="1">Cell membrane</location>
    </subcellularLocation>
</comment>
<dbReference type="GO" id="GO:0005886">
    <property type="term" value="C:plasma membrane"/>
    <property type="evidence" value="ECO:0007669"/>
    <property type="project" value="UniProtKB-SubCell"/>
</dbReference>
<protein>
    <recommendedName>
        <fullName evidence="12">cAMP-dependent protein kinase type I-alpha regulatory subunit</fullName>
    </recommendedName>
</protein>
<keyword evidence="4" id="KW-0597">Phosphoprotein</keyword>
<evidence type="ECO:0000256" key="12">
    <source>
        <dbReference type="ARBA" id="ARBA00039637"/>
    </source>
</evidence>
<proteinExistence type="inferred from homology"/>
<evidence type="ECO:0000256" key="10">
    <source>
        <dbReference type="ARBA" id="ARBA00023149"/>
    </source>
</evidence>
<evidence type="ECO:0000256" key="3">
    <source>
        <dbReference type="ARBA" id="ARBA00022475"/>
    </source>
</evidence>
<reference evidence="15" key="1">
    <citation type="submission" date="2025-08" db="UniProtKB">
        <authorList>
            <consortium name="Ensembl"/>
        </authorList>
    </citation>
    <scope>IDENTIFICATION</scope>
</reference>
<dbReference type="CDD" id="cd00038">
    <property type="entry name" value="CAP_ED"/>
    <property type="match status" value="2"/>
</dbReference>
<feature type="region of interest" description="Disordered" evidence="13">
    <location>
        <begin position="101"/>
        <end position="130"/>
    </location>
</feature>
<evidence type="ECO:0000256" key="13">
    <source>
        <dbReference type="SAM" id="MobiDB-lite"/>
    </source>
</evidence>
<feature type="domain" description="Cyclic nucleotide-binding" evidence="14">
    <location>
        <begin position="290"/>
        <end position="411"/>
    </location>
</feature>
<keyword evidence="7" id="KW-0547">Nucleotide-binding</keyword>
<dbReference type="FunFam" id="2.60.120.10:FF:000013">
    <property type="entry name" value="cAMP-dependent protein kinase type I regulatory subunit"/>
    <property type="match status" value="1"/>
</dbReference>
<dbReference type="CDD" id="cd12101">
    <property type="entry name" value="DD_RIalpha_PKA"/>
    <property type="match status" value="1"/>
</dbReference>
<keyword evidence="3" id="KW-1003">Cell membrane</keyword>
<dbReference type="InterPro" id="IPR018490">
    <property type="entry name" value="cNMP-bd_dom_sf"/>
</dbReference>
<keyword evidence="5" id="KW-0116">cAMP-binding</keyword>
<dbReference type="Proteomes" id="UP000472260">
    <property type="component" value="Unassembled WGS sequence"/>
</dbReference>
<dbReference type="InterPro" id="IPR003117">
    <property type="entry name" value="cAMP_dep_PK_reg_su_I/II_a/b"/>
</dbReference>
<sequence>TGWFHLISISPSCNCDALVCICARLQVRGQRSDPACSMASGSMSSEEETSMRECEGYVQKHSVQQLLKDCIVQLCSSRPDRPMAFLREHFERLEKEEAKQLLTQQKASSRSDSREDEVSPPMNPVVKGRRRRGAISAEVYTEEDAASYVRKVIPKDYKTMAALAKAIEKNVLFSHLDDNERSDIFDAMFPVIYIAGEIVIQQGDEGDNFYVIDQGEMDVCVNSEWVTSIGEGGSFGELALIYGTPRAATVRAKTNAKLWGIDRDSYRRILMGSTLRKRKMYEEFLSKVSILESLDKWERLTVADALEPVQFEDGQKIVVQGEPGDEFFIILEGCAAVLQRRSEYEEFVEVGRVGPSEYFGEIALLMNRPRAATVVARGPLKCVKLDRPRFERVLGPCSDILKRNIQQYNSFVSLSV</sequence>
<dbReference type="Pfam" id="PF02197">
    <property type="entry name" value="RIIa"/>
    <property type="match status" value="1"/>
</dbReference>
<dbReference type="PROSITE" id="PS00889">
    <property type="entry name" value="CNMP_BINDING_2"/>
    <property type="match status" value="2"/>
</dbReference>
<gene>
    <name evidence="15" type="primary">LOC107653964</name>
</gene>
<dbReference type="GO" id="GO:0005829">
    <property type="term" value="C:cytosol"/>
    <property type="evidence" value="ECO:0007669"/>
    <property type="project" value="TreeGrafter"/>
</dbReference>
<dbReference type="SMART" id="SM00394">
    <property type="entry name" value="RIIa"/>
    <property type="match status" value="1"/>
</dbReference>
<dbReference type="PRINTS" id="PR00103">
    <property type="entry name" value="CAMPKINASE"/>
</dbReference>
<evidence type="ECO:0000256" key="7">
    <source>
        <dbReference type="ARBA" id="ARBA00022741"/>
    </source>
</evidence>
<keyword evidence="16" id="KW-1185">Reference proteome</keyword>
<evidence type="ECO:0000256" key="4">
    <source>
        <dbReference type="ARBA" id="ARBA00022553"/>
    </source>
</evidence>
<evidence type="ECO:0000256" key="5">
    <source>
        <dbReference type="ARBA" id="ARBA00022566"/>
    </source>
</evidence>
<dbReference type="InterPro" id="IPR050503">
    <property type="entry name" value="cAMP-dep_PK_reg_su-like"/>
</dbReference>
<reference evidence="15" key="2">
    <citation type="submission" date="2025-09" db="UniProtKB">
        <authorList>
            <consortium name="Ensembl"/>
        </authorList>
    </citation>
    <scope>IDENTIFICATION</scope>
</reference>
<dbReference type="PROSITE" id="PS00888">
    <property type="entry name" value="CNMP_BINDING_1"/>
    <property type="match status" value="2"/>
</dbReference>
<dbReference type="InterPro" id="IPR000595">
    <property type="entry name" value="cNMP-bd_dom"/>
</dbReference>
<dbReference type="SUPFAM" id="SSF47391">
    <property type="entry name" value="Dimerization-anchoring domain of cAMP-dependent PK regulatory subunit"/>
    <property type="match status" value="1"/>
</dbReference>
<dbReference type="Ensembl" id="ENSSANT00000060680.1">
    <property type="protein sequence ID" value="ENSSANP00000057017.1"/>
    <property type="gene ID" value="ENSSANG00000027709.1"/>
</dbReference>
<dbReference type="FunFam" id="1.20.890.10:FF:000001">
    <property type="entry name" value="cAMP-dependent protein kinase type I-alpha regulatory subunit"/>
    <property type="match status" value="1"/>
</dbReference>
<dbReference type="InterPro" id="IPR014710">
    <property type="entry name" value="RmlC-like_jellyroll"/>
</dbReference>
<dbReference type="Gene3D" id="1.20.890.10">
    <property type="entry name" value="cAMP-dependent protein kinase regulatory subunit, dimerization-anchoring domain"/>
    <property type="match status" value="1"/>
</dbReference>
<keyword evidence="11" id="KW-1015">Disulfide bond</keyword>
<evidence type="ECO:0000259" key="14">
    <source>
        <dbReference type="PROSITE" id="PS50042"/>
    </source>
</evidence>
<dbReference type="GO" id="GO:0034236">
    <property type="term" value="F:protein kinase A catalytic subunit binding"/>
    <property type="evidence" value="ECO:0007669"/>
    <property type="project" value="TreeGrafter"/>
</dbReference>
<evidence type="ECO:0000256" key="2">
    <source>
        <dbReference type="ARBA" id="ARBA00005753"/>
    </source>
</evidence>
<name>A0A671PLB7_9TELE</name>
<comment type="similarity">
    <text evidence="2">Belongs to the cAMP-dependent kinase regulatory chain family.</text>
</comment>
<evidence type="ECO:0000256" key="6">
    <source>
        <dbReference type="ARBA" id="ARBA00022737"/>
    </source>
</evidence>
<dbReference type="AlphaFoldDB" id="A0A671PLB7"/>
<keyword evidence="10" id="KW-0114">cAMP</keyword>
<evidence type="ECO:0000313" key="16">
    <source>
        <dbReference type="Proteomes" id="UP000472260"/>
    </source>
</evidence>
<dbReference type="GO" id="GO:0005952">
    <property type="term" value="C:cAMP-dependent protein kinase complex"/>
    <property type="evidence" value="ECO:0007669"/>
    <property type="project" value="InterPro"/>
</dbReference>
<evidence type="ECO:0000256" key="1">
    <source>
        <dbReference type="ARBA" id="ARBA00004236"/>
    </source>
</evidence>
<evidence type="ECO:0000256" key="8">
    <source>
        <dbReference type="ARBA" id="ARBA00022990"/>
    </source>
</evidence>
<dbReference type="PANTHER" id="PTHR11635:SF129">
    <property type="entry name" value="CAMP-DEPENDENT PROTEIN KINASE TYPE I-ALPHA REGULATORY SUBUNIT"/>
    <property type="match status" value="1"/>
</dbReference>
<dbReference type="InterPro" id="IPR018488">
    <property type="entry name" value="cNMP-bd_CS"/>
</dbReference>
<keyword evidence="9" id="KW-0472">Membrane</keyword>
<evidence type="ECO:0000256" key="9">
    <source>
        <dbReference type="ARBA" id="ARBA00023136"/>
    </source>
</evidence>
<dbReference type="GO" id="GO:0004862">
    <property type="term" value="F:cAMP-dependent protein kinase inhibitor activity"/>
    <property type="evidence" value="ECO:0007669"/>
    <property type="project" value="TreeGrafter"/>
</dbReference>
<dbReference type="SMART" id="SM00100">
    <property type="entry name" value="cNMP"/>
    <property type="match status" value="2"/>
</dbReference>
<dbReference type="GO" id="GO:0030552">
    <property type="term" value="F:cAMP binding"/>
    <property type="evidence" value="ECO:0007669"/>
    <property type="project" value="UniProtKB-KW"/>
</dbReference>
<feature type="domain" description="Cyclic nucleotide-binding" evidence="14">
    <location>
        <begin position="172"/>
        <end position="287"/>
    </location>
</feature>
<organism evidence="15 16">
    <name type="scientific">Sinocyclocheilus anshuiensis</name>
    <dbReference type="NCBI Taxonomy" id="1608454"/>
    <lineage>
        <taxon>Eukaryota</taxon>
        <taxon>Metazoa</taxon>
        <taxon>Chordata</taxon>
        <taxon>Craniata</taxon>
        <taxon>Vertebrata</taxon>
        <taxon>Euteleostomi</taxon>
        <taxon>Actinopterygii</taxon>
        <taxon>Neopterygii</taxon>
        <taxon>Teleostei</taxon>
        <taxon>Ostariophysi</taxon>
        <taxon>Cypriniformes</taxon>
        <taxon>Cyprinidae</taxon>
        <taxon>Cyprininae</taxon>
        <taxon>Sinocyclocheilus</taxon>
    </lineage>
</organism>
<accession>A0A671PLB7</accession>
<keyword evidence="6" id="KW-0677">Repeat</keyword>
<dbReference type="PANTHER" id="PTHR11635">
    <property type="entry name" value="CAMP-DEPENDENT PROTEIN KINASE REGULATORY CHAIN"/>
    <property type="match status" value="1"/>
</dbReference>
<keyword evidence="8" id="KW-0007">Acetylation</keyword>
<evidence type="ECO:0000313" key="15">
    <source>
        <dbReference type="Ensembl" id="ENSSANP00000057017.1"/>
    </source>
</evidence>
<evidence type="ECO:0000256" key="11">
    <source>
        <dbReference type="ARBA" id="ARBA00023157"/>
    </source>
</evidence>
<dbReference type="Gene3D" id="2.60.120.10">
    <property type="entry name" value="Jelly Rolls"/>
    <property type="match status" value="2"/>
</dbReference>
<dbReference type="SUPFAM" id="SSF51206">
    <property type="entry name" value="cAMP-binding domain-like"/>
    <property type="match status" value="2"/>
</dbReference>